<keyword evidence="9 11" id="KW-0464">Manganese</keyword>
<sequence length="496" mass="54396">MDKLFIFDTTLRDGEQVPGCQLNTIEKIEIAKVLEELGVDVIEAGFPISSPGDFTSVEAISKTVTKPTICALTRAVEKDIEVAAEALKYAKKKRIHTGIGTSDFHIKYKFNSTREEIIKRAVAATTYAKKFVEDVEFYAEDAGRTDNEYLAQVVQAVVNAGATVINIPDTTGYCLPTEYGEKIKYLIDHVDMKNAILSTHCHQDLGMATANSLMGVINGARQVEVTINGIGERAGNTSLEEVVMAIKSHKELGIDTNINTKKLYPVSKMVSSLMNMPVQPNKAIVGRNAFAHSSGIHQDGVLKNLSTYEIIDPKEVGIDDNAIVLTARSGRHALKSRLNTLGIKVEANELANIYERFLELADKKKDINDDDLLILVGKEPNESSRIKLDYLQVTSGKGIKNTAIVTLDVAGEKFTSTSFGNGPVDAAINTVREILKKQMTIHEFLIQAINKGSDNLGKVHMQVEYKGKNYYGFSANTDIVTASVEAYIDAINKFTI</sequence>
<comment type="subunit">
    <text evidence="11">Homodimer.</text>
</comment>
<evidence type="ECO:0000256" key="2">
    <source>
        <dbReference type="ARBA" id="ARBA00009396"/>
    </source>
</evidence>
<evidence type="ECO:0000256" key="11">
    <source>
        <dbReference type="HAMAP-Rule" id="MF_01025"/>
    </source>
</evidence>
<dbReference type="GO" id="GO:0009098">
    <property type="term" value="P:L-leucine biosynthetic process"/>
    <property type="evidence" value="ECO:0007669"/>
    <property type="project" value="UniProtKB-UniRule"/>
</dbReference>
<dbReference type="Pfam" id="PF22617">
    <property type="entry name" value="HCS_D2"/>
    <property type="match status" value="1"/>
</dbReference>
<dbReference type="STRING" id="1586267.GCA_001418685_01773"/>
<protein>
    <recommendedName>
        <fullName evidence="4 11">2-isopropylmalate synthase</fullName>
        <ecNumber evidence="3 11">2.3.3.13</ecNumber>
    </recommendedName>
    <alternativeName>
        <fullName evidence="11">Alpha-IPM synthase</fullName>
    </alternativeName>
    <alternativeName>
        <fullName evidence="11">Alpha-isopropylmalate synthase</fullName>
    </alternativeName>
</protein>
<feature type="binding site" evidence="11">
    <location>
        <position position="13"/>
    </location>
    <ligand>
        <name>Mn(2+)</name>
        <dbReference type="ChEBI" id="CHEBI:29035"/>
    </ligand>
</feature>
<reference evidence="13 14" key="1">
    <citation type="submission" date="2016-01" db="EMBL/GenBank/DDBJ databases">
        <authorList>
            <person name="McClelland M."/>
            <person name="Jain A."/>
            <person name="Saraogi P."/>
            <person name="Mendelson R."/>
            <person name="Westerman R."/>
            <person name="SanMiguel P."/>
            <person name="Csonka L."/>
        </authorList>
    </citation>
    <scope>NUCLEOTIDE SEQUENCE [LARGE SCALE GENOMIC DNA]</scope>
    <source>
        <strain evidence="13 14">R-53146</strain>
    </source>
</reference>
<keyword evidence="10 11" id="KW-0100">Branched-chain amino acid biosynthesis</keyword>
<dbReference type="UniPathway" id="UPA00048">
    <property type="reaction ID" value="UER00070"/>
</dbReference>
<evidence type="ECO:0000256" key="3">
    <source>
        <dbReference type="ARBA" id="ARBA00012973"/>
    </source>
</evidence>
<comment type="function">
    <text evidence="11">Catalyzes the condensation of the acetyl group of acetyl-CoA with 3-methyl-2-oxobutanoate (2-ketoisovalerate) to form 3-carboxy-3-hydroxy-4-methylpentanoate (2-isopropylmalate).</text>
</comment>
<feature type="binding site" evidence="11">
    <location>
        <position position="202"/>
    </location>
    <ligand>
        <name>Mn(2+)</name>
        <dbReference type="ChEBI" id="CHEBI:29035"/>
    </ligand>
</feature>
<dbReference type="NCBIfam" id="TIGR00973">
    <property type="entry name" value="leuA_bact"/>
    <property type="match status" value="1"/>
</dbReference>
<dbReference type="FunFam" id="3.20.20.70:FF:000010">
    <property type="entry name" value="2-isopropylmalate synthase"/>
    <property type="match status" value="1"/>
</dbReference>
<dbReference type="PANTHER" id="PTHR10277:SF9">
    <property type="entry name" value="2-ISOPROPYLMALATE SYNTHASE 1, CHLOROPLASTIC-RELATED"/>
    <property type="match status" value="1"/>
</dbReference>
<keyword evidence="5 11" id="KW-0432">Leucine biosynthesis</keyword>
<feature type="binding site" evidence="11">
    <location>
        <position position="200"/>
    </location>
    <ligand>
        <name>Mn(2+)</name>
        <dbReference type="ChEBI" id="CHEBI:29035"/>
    </ligand>
</feature>
<organism evidence="13 14">
    <name type="scientific">Apibacter mensalis</name>
    <dbReference type="NCBI Taxonomy" id="1586267"/>
    <lineage>
        <taxon>Bacteria</taxon>
        <taxon>Pseudomonadati</taxon>
        <taxon>Bacteroidota</taxon>
        <taxon>Flavobacteriia</taxon>
        <taxon>Flavobacteriales</taxon>
        <taxon>Weeksellaceae</taxon>
        <taxon>Apibacter</taxon>
    </lineage>
</organism>
<keyword evidence="11" id="KW-0963">Cytoplasm</keyword>
<dbReference type="HAMAP" id="MF_01025">
    <property type="entry name" value="LeuA_type1"/>
    <property type="match status" value="1"/>
</dbReference>
<dbReference type="PROSITE" id="PS00815">
    <property type="entry name" value="AIPM_HOMOCIT_SYNTH_1"/>
    <property type="match status" value="1"/>
</dbReference>
<evidence type="ECO:0000259" key="12">
    <source>
        <dbReference type="PROSITE" id="PS50991"/>
    </source>
</evidence>
<dbReference type="InterPro" id="IPR036230">
    <property type="entry name" value="LeuA_allosteric_dom_sf"/>
</dbReference>
<comment type="catalytic activity">
    <reaction evidence="11">
        <text>3-methyl-2-oxobutanoate + acetyl-CoA + H2O = (2S)-2-isopropylmalate + CoA + H(+)</text>
        <dbReference type="Rhea" id="RHEA:21524"/>
        <dbReference type="ChEBI" id="CHEBI:1178"/>
        <dbReference type="ChEBI" id="CHEBI:11851"/>
        <dbReference type="ChEBI" id="CHEBI:15377"/>
        <dbReference type="ChEBI" id="CHEBI:15378"/>
        <dbReference type="ChEBI" id="CHEBI:57287"/>
        <dbReference type="ChEBI" id="CHEBI:57288"/>
        <dbReference type="EC" id="2.3.3.13"/>
    </reaction>
</comment>
<dbReference type="InterPro" id="IPR005671">
    <property type="entry name" value="LeuA_bact_synth"/>
</dbReference>
<gene>
    <name evidence="11" type="primary">leuA</name>
    <name evidence="13" type="ORF">Ga0061079_11240</name>
</gene>
<dbReference type="EMBL" id="FCOR01000012">
    <property type="protein sequence ID" value="CVK16909.1"/>
    <property type="molecule type" value="Genomic_DNA"/>
</dbReference>
<dbReference type="GO" id="GO:0003852">
    <property type="term" value="F:2-isopropylmalate synthase activity"/>
    <property type="evidence" value="ECO:0007669"/>
    <property type="project" value="UniProtKB-UniRule"/>
</dbReference>
<dbReference type="Gene3D" id="3.20.20.70">
    <property type="entry name" value="Aldolase class I"/>
    <property type="match status" value="1"/>
</dbReference>
<evidence type="ECO:0000256" key="4">
    <source>
        <dbReference type="ARBA" id="ARBA00018198"/>
    </source>
</evidence>
<dbReference type="InterPro" id="IPR050073">
    <property type="entry name" value="2-IPM_HCS-like"/>
</dbReference>
<dbReference type="SMART" id="SM00917">
    <property type="entry name" value="LeuA_dimer"/>
    <property type="match status" value="1"/>
</dbReference>
<evidence type="ECO:0000256" key="1">
    <source>
        <dbReference type="ARBA" id="ARBA00004689"/>
    </source>
</evidence>
<evidence type="ECO:0000256" key="5">
    <source>
        <dbReference type="ARBA" id="ARBA00022430"/>
    </source>
</evidence>
<keyword evidence="6 11" id="KW-0028">Amino-acid biosynthesis</keyword>
<name>A0A0X3AP35_9FLAO</name>
<dbReference type="GO" id="GO:0003985">
    <property type="term" value="F:acetyl-CoA C-acetyltransferase activity"/>
    <property type="evidence" value="ECO:0007669"/>
    <property type="project" value="UniProtKB-UniRule"/>
</dbReference>
<dbReference type="InterPro" id="IPR002034">
    <property type="entry name" value="AIPM/Hcit_synth_CS"/>
</dbReference>
<dbReference type="OrthoDB" id="9804858at2"/>
<dbReference type="InterPro" id="IPR013709">
    <property type="entry name" value="2-isopropylmalate_synth_dimer"/>
</dbReference>
<dbReference type="Pfam" id="PF08502">
    <property type="entry name" value="LeuA_dimer"/>
    <property type="match status" value="1"/>
</dbReference>
<comment type="pathway">
    <text evidence="1 11">Amino-acid biosynthesis; L-leucine biosynthesis; L-leucine from 3-methyl-2-oxobutanoate: step 1/4.</text>
</comment>
<evidence type="ECO:0000313" key="14">
    <source>
        <dbReference type="Proteomes" id="UP000182761"/>
    </source>
</evidence>
<dbReference type="EC" id="2.3.3.13" evidence="3 11"/>
<feature type="binding site" evidence="11">
    <location>
        <position position="236"/>
    </location>
    <ligand>
        <name>Mn(2+)</name>
        <dbReference type="ChEBI" id="CHEBI:29035"/>
    </ligand>
</feature>
<dbReference type="PROSITE" id="PS50991">
    <property type="entry name" value="PYR_CT"/>
    <property type="match status" value="1"/>
</dbReference>
<keyword evidence="8 11" id="KW-0479">Metal-binding</keyword>
<evidence type="ECO:0000256" key="6">
    <source>
        <dbReference type="ARBA" id="ARBA00022605"/>
    </source>
</evidence>
<dbReference type="SUPFAM" id="SSF110921">
    <property type="entry name" value="2-isopropylmalate synthase LeuA, allosteric (dimerisation) domain"/>
    <property type="match status" value="1"/>
</dbReference>
<dbReference type="SUPFAM" id="SSF51569">
    <property type="entry name" value="Aldolase"/>
    <property type="match status" value="1"/>
</dbReference>
<proteinExistence type="inferred from homology"/>
<keyword evidence="14" id="KW-1185">Reference proteome</keyword>
<dbReference type="Proteomes" id="UP000182761">
    <property type="component" value="Unassembled WGS sequence"/>
</dbReference>
<dbReference type="InterPro" id="IPR013785">
    <property type="entry name" value="Aldolase_TIM"/>
</dbReference>
<feature type="region of interest" description="Regulatory domain" evidence="11">
    <location>
        <begin position="387"/>
        <end position="496"/>
    </location>
</feature>
<feature type="domain" description="Pyruvate carboxyltransferase" evidence="12">
    <location>
        <begin position="4"/>
        <end position="264"/>
    </location>
</feature>
<dbReference type="CDD" id="cd07940">
    <property type="entry name" value="DRE_TIM_IPMS"/>
    <property type="match status" value="1"/>
</dbReference>
<dbReference type="Pfam" id="PF00682">
    <property type="entry name" value="HMGL-like"/>
    <property type="match status" value="1"/>
</dbReference>
<comment type="cofactor">
    <cofactor evidence="11">
        <name>Mn(2+)</name>
        <dbReference type="ChEBI" id="CHEBI:29035"/>
    </cofactor>
</comment>
<evidence type="ECO:0000256" key="9">
    <source>
        <dbReference type="ARBA" id="ARBA00023211"/>
    </source>
</evidence>
<dbReference type="NCBIfam" id="NF002086">
    <property type="entry name" value="PRK00915.1-3"/>
    <property type="match status" value="1"/>
</dbReference>
<dbReference type="Gene3D" id="1.10.238.260">
    <property type="match status" value="1"/>
</dbReference>
<evidence type="ECO:0000256" key="7">
    <source>
        <dbReference type="ARBA" id="ARBA00022679"/>
    </source>
</evidence>
<dbReference type="InterPro" id="IPR054691">
    <property type="entry name" value="LeuA/HCS_post-cat"/>
</dbReference>
<dbReference type="AlphaFoldDB" id="A0A0X3AP35"/>
<dbReference type="GO" id="GO:0030145">
    <property type="term" value="F:manganese ion binding"/>
    <property type="evidence" value="ECO:0007669"/>
    <property type="project" value="UniProtKB-UniRule"/>
</dbReference>
<dbReference type="GO" id="GO:0005737">
    <property type="term" value="C:cytoplasm"/>
    <property type="evidence" value="ECO:0007669"/>
    <property type="project" value="UniProtKB-UniRule"/>
</dbReference>
<dbReference type="Gene3D" id="3.30.160.270">
    <property type="match status" value="1"/>
</dbReference>
<accession>A0A0X3AP35</accession>
<comment type="similarity">
    <text evidence="2 11">Belongs to the alpha-IPM synthase/homocitrate synthase family. LeuA type 1 subfamily.</text>
</comment>
<dbReference type="RefSeq" id="WP_055426092.1">
    <property type="nucleotide sequence ID" value="NZ_FCOR01000012.1"/>
</dbReference>
<dbReference type="InterPro" id="IPR000891">
    <property type="entry name" value="PYR_CT"/>
</dbReference>
<keyword evidence="7 11" id="KW-0808">Transferase</keyword>
<dbReference type="PANTHER" id="PTHR10277">
    <property type="entry name" value="HOMOCITRATE SYNTHASE-RELATED"/>
    <property type="match status" value="1"/>
</dbReference>
<evidence type="ECO:0000256" key="10">
    <source>
        <dbReference type="ARBA" id="ARBA00023304"/>
    </source>
</evidence>
<dbReference type="FunFam" id="3.30.160.270:FF:000003">
    <property type="entry name" value="2-isopropylmalate synthase"/>
    <property type="match status" value="1"/>
</dbReference>
<dbReference type="FunFam" id="1.10.238.260:FF:000001">
    <property type="entry name" value="2-isopropylmalate synthase"/>
    <property type="match status" value="1"/>
</dbReference>
<evidence type="ECO:0000256" key="8">
    <source>
        <dbReference type="ARBA" id="ARBA00022723"/>
    </source>
</evidence>
<evidence type="ECO:0000313" key="13">
    <source>
        <dbReference type="EMBL" id="CVK16909.1"/>
    </source>
</evidence>